<dbReference type="Gene3D" id="3.30.70.270">
    <property type="match status" value="1"/>
</dbReference>
<feature type="domain" description="GGDEF" evidence="7">
    <location>
        <begin position="225"/>
        <end position="359"/>
    </location>
</feature>
<evidence type="ECO:0000313" key="8">
    <source>
        <dbReference type="EMBL" id="SFF24425.1"/>
    </source>
</evidence>
<dbReference type="Proteomes" id="UP000199771">
    <property type="component" value="Unassembled WGS sequence"/>
</dbReference>
<dbReference type="NCBIfam" id="TIGR00254">
    <property type="entry name" value="GGDEF"/>
    <property type="match status" value="1"/>
</dbReference>
<evidence type="ECO:0000313" key="9">
    <source>
        <dbReference type="Proteomes" id="UP000199771"/>
    </source>
</evidence>
<dbReference type="InterPro" id="IPR013767">
    <property type="entry name" value="PAS_fold"/>
</dbReference>
<dbReference type="PANTHER" id="PTHR45138:SF9">
    <property type="entry name" value="DIGUANYLATE CYCLASE DGCM-RELATED"/>
    <property type="match status" value="1"/>
</dbReference>
<evidence type="ECO:0000259" key="7">
    <source>
        <dbReference type="PROSITE" id="PS50887"/>
    </source>
</evidence>
<evidence type="ECO:0000256" key="2">
    <source>
        <dbReference type="ARBA" id="ARBA00012528"/>
    </source>
</evidence>
<dbReference type="InterPro" id="IPR001610">
    <property type="entry name" value="PAC"/>
</dbReference>
<dbReference type="Pfam" id="PF00990">
    <property type="entry name" value="GGDEF"/>
    <property type="match status" value="1"/>
</dbReference>
<dbReference type="Gene3D" id="3.30.450.20">
    <property type="entry name" value="PAS domain"/>
    <property type="match status" value="1"/>
</dbReference>
<proteinExistence type="predicted"/>
<dbReference type="SUPFAM" id="SSF55785">
    <property type="entry name" value="PYP-like sensor domain (PAS domain)"/>
    <property type="match status" value="1"/>
</dbReference>
<dbReference type="GO" id="GO:0006355">
    <property type="term" value="P:regulation of DNA-templated transcription"/>
    <property type="evidence" value="ECO:0007669"/>
    <property type="project" value="InterPro"/>
</dbReference>
<feature type="domain" description="PAC" evidence="6">
    <location>
        <begin position="141"/>
        <end position="193"/>
    </location>
</feature>
<accession>A0A1I2H2R7</accession>
<dbReference type="SMART" id="SM00091">
    <property type="entry name" value="PAS"/>
    <property type="match status" value="1"/>
</dbReference>
<comment type="cofactor">
    <cofactor evidence="1">
        <name>Mg(2+)</name>
        <dbReference type="ChEBI" id="CHEBI:18420"/>
    </cofactor>
</comment>
<dbReference type="SUPFAM" id="SSF55073">
    <property type="entry name" value="Nucleotide cyclase"/>
    <property type="match status" value="1"/>
</dbReference>
<dbReference type="NCBIfam" id="TIGR00229">
    <property type="entry name" value="sensory_box"/>
    <property type="match status" value="1"/>
</dbReference>
<evidence type="ECO:0000256" key="4">
    <source>
        <dbReference type="SAM" id="MobiDB-lite"/>
    </source>
</evidence>
<dbReference type="PROSITE" id="PS50887">
    <property type="entry name" value="GGDEF"/>
    <property type="match status" value="1"/>
</dbReference>
<gene>
    <name evidence="8" type="ORF">SAMN04488120_101137</name>
</gene>
<protein>
    <recommendedName>
        <fullName evidence="2">diguanylate cyclase</fullName>
        <ecNumber evidence="2">2.7.7.65</ecNumber>
    </recommendedName>
</protein>
<dbReference type="InterPro" id="IPR000160">
    <property type="entry name" value="GGDEF_dom"/>
</dbReference>
<evidence type="ECO:0000256" key="1">
    <source>
        <dbReference type="ARBA" id="ARBA00001946"/>
    </source>
</evidence>
<dbReference type="GO" id="GO:0043709">
    <property type="term" value="P:cell adhesion involved in single-species biofilm formation"/>
    <property type="evidence" value="ECO:0007669"/>
    <property type="project" value="TreeGrafter"/>
</dbReference>
<dbReference type="InterPro" id="IPR050469">
    <property type="entry name" value="Diguanylate_Cyclase"/>
</dbReference>
<name>A0A1I2H2R7_9GAMM</name>
<organism evidence="8 9">
    <name type="scientific">Fontimonas thermophila</name>
    <dbReference type="NCBI Taxonomy" id="1076937"/>
    <lineage>
        <taxon>Bacteria</taxon>
        <taxon>Pseudomonadati</taxon>
        <taxon>Pseudomonadota</taxon>
        <taxon>Gammaproteobacteria</taxon>
        <taxon>Nevskiales</taxon>
        <taxon>Nevskiaceae</taxon>
        <taxon>Fontimonas</taxon>
    </lineage>
</organism>
<feature type="region of interest" description="Disordered" evidence="4">
    <location>
        <begin position="1"/>
        <end position="26"/>
    </location>
</feature>
<dbReference type="InterPro" id="IPR000700">
    <property type="entry name" value="PAS-assoc_C"/>
</dbReference>
<dbReference type="Pfam" id="PF00989">
    <property type="entry name" value="PAS"/>
    <property type="match status" value="1"/>
</dbReference>
<dbReference type="CDD" id="cd00130">
    <property type="entry name" value="PAS"/>
    <property type="match status" value="1"/>
</dbReference>
<dbReference type="STRING" id="1076937.SAMN04488120_101137"/>
<dbReference type="GO" id="GO:1902201">
    <property type="term" value="P:negative regulation of bacterial-type flagellum-dependent cell motility"/>
    <property type="evidence" value="ECO:0007669"/>
    <property type="project" value="TreeGrafter"/>
</dbReference>
<dbReference type="InterPro" id="IPR000014">
    <property type="entry name" value="PAS"/>
</dbReference>
<feature type="domain" description="PAS" evidence="5">
    <location>
        <begin position="66"/>
        <end position="121"/>
    </location>
</feature>
<evidence type="ECO:0000259" key="5">
    <source>
        <dbReference type="PROSITE" id="PS50112"/>
    </source>
</evidence>
<dbReference type="PROSITE" id="PS50113">
    <property type="entry name" value="PAC"/>
    <property type="match status" value="1"/>
</dbReference>
<dbReference type="PROSITE" id="PS50112">
    <property type="entry name" value="PAS"/>
    <property type="match status" value="1"/>
</dbReference>
<dbReference type="SMART" id="SM00267">
    <property type="entry name" value="GGDEF"/>
    <property type="match status" value="1"/>
</dbReference>
<dbReference type="InterPro" id="IPR043128">
    <property type="entry name" value="Rev_trsase/Diguanyl_cyclase"/>
</dbReference>
<dbReference type="SMART" id="SM00086">
    <property type="entry name" value="PAC"/>
    <property type="match status" value="1"/>
</dbReference>
<dbReference type="GO" id="GO:0052621">
    <property type="term" value="F:diguanylate cyclase activity"/>
    <property type="evidence" value="ECO:0007669"/>
    <property type="project" value="UniProtKB-EC"/>
</dbReference>
<evidence type="ECO:0000259" key="6">
    <source>
        <dbReference type="PROSITE" id="PS50113"/>
    </source>
</evidence>
<dbReference type="InterPro" id="IPR029787">
    <property type="entry name" value="Nucleotide_cyclase"/>
</dbReference>
<dbReference type="PANTHER" id="PTHR45138">
    <property type="entry name" value="REGULATORY COMPONENTS OF SENSORY TRANSDUCTION SYSTEM"/>
    <property type="match status" value="1"/>
</dbReference>
<evidence type="ECO:0000256" key="3">
    <source>
        <dbReference type="ARBA" id="ARBA00034247"/>
    </source>
</evidence>
<dbReference type="InterPro" id="IPR035965">
    <property type="entry name" value="PAS-like_dom_sf"/>
</dbReference>
<dbReference type="EMBL" id="FOOC01000001">
    <property type="protein sequence ID" value="SFF24425.1"/>
    <property type="molecule type" value="Genomic_DNA"/>
</dbReference>
<dbReference type="CDD" id="cd01949">
    <property type="entry name" value="GGDEF"/>
    <property type="match status" value="1"/>
</dbReference>
<sequence length="359" mass="40540">MHLIARQPPDGAGRPAERRAPPVEYGGMKSSGGMRFSYESRTVWPWAADPFADLQPSRHEALLRERPERYSEMVQSISGYGVFLIDRAGTVQSWNRGAQLISGFARTDVLGQPIDVLYPPDAQREGVPRRTLEFARANGHCRDEQRRRRRDGGEFLAQIALDAIRAESGELRGFVEVFQDITEAKQREERLYQRATRDALTGVANRGHFVEMATLEIERARRFAEPLSVILLDIDHFKRVNDTYGHEVGDRVIVTVAKTCATQVRKIDLVGRLGGEELAILLPRANKEPATEMAQRLRRLIAEQRVPAGNGREIGFTVSMGVAALRPTTRDLNELLRNADAALYKAKREGRNRVEVWFE</sequence>
<keyword evidence="9" id="KW-1185">Reference proteome</keyword>
<dbReference type="FunFam" id="3.30.70.270:FF:000001">
    <property type="entry name" value="Diguanylate cyclase domain protein"/>
    <property type="match status" value="1"/>
</dbReference>
<dbReference type="GO" id="GO:0005886">
    <property type="term" value="C:plasma membrane"/>
    <property type="evidence" value="ECO:0007669"/>
    <property type="project" value="TreeGrafter"/>
</dbReference>
<reference evidence="8 9" key="1">
    <citation type="submission" date="2016-10" db="EMBL/GenBank/DDBJ databases">
        <authorList>
            <person name="de Groot N.N."/>
        </authorList>
    </citation>
    <scope>NUCLEOTIDE SEQUENCE [LARGE SCALE GENOMIC DNA]</scope>
    <source>
        <strain evidence="8 9">DSM 23609</strain>
    </source>
</reference>
<comment type="catalytic activity">
    <reaction evidence="3">
        <text>2 GTP = 3',3'-c-di-GMP + 2 diphosphate</text>
        <dbReference type="Rhea" id="RHEA:24898"/>
        <dbReference type="ChEBI" id="CHEBI:33019"/>
        <dbReference type="ChEBI" id="CHEBI:37565"/>
        <dbReference type="ChEBI" id="CHEBI:58805"/>
        <dbReference type="EC" id="2.7.7.65"/>
    </reaction>
</comment>
<dbReference type="AlphaFoldDB" id="A0A1I2H2R7"/>
<dbReference type="EC" id="2.7.7.65" evidence="2"/>